<protein>
    <submittedName>
        <fullName evidence="2">Uncharacterized protein</fullName>
    </submittedName>
</protein>
<dbReference type="RefSeq" id="WP_013300477.1">
    <property type="nucleotide sequence ID" value="NC_014414.1"/>
</dbReference>
<dbReference type="Proteomes" id="UP000001302">
    <property type="component" value="Chromosome"/>
</dbReference>
<dbReference type="HOGENOM" id="CLU_2975165_0_0_5"/>
<keyword evidence="3" id="KW-1185">Reference proteome</keyword>
<evidence type="ECO:0000256" key="1">
    <source>
        <dbReference type="SAM" id="MobiDB-lite"/>
    </source>
</evidence>
<reference evidence="2 3" key="2">
    <citation type="journal article" date="2011" name="J. Bacteriol.">
        <title>Complete genome sequence of strain HTCC2503T of Parvularcula bermudensis, the type species of the order "Parvularculales" in the class Alphaproteobacteria.</title>
        <authorList>
            <person name="Oh H.M."/>
            <person name="Kang I."/>
            <person name="Vergin K.L."/>
            <person name="Kang D."/>
            <person name="Rhee K.H."/>
            <person name="Giovannoni S.J."/>
            <person name="Cho J.C."/>
        </authorList>
    </citation>
    <scope>NUCLEOTIDE SEQUENCE [LARGE SCALE GENOMIC DNA]</scope>
    <source>
        <strain evidence="3">ATCC BAA-594 / HTCC2503 / KCTC 12087</strain>
    </source>
</reference>
<accession>E0TEC8</accession>
<organism evidence="2 3">
    <name type="scientific">Parvularcula bermudensis (strain ATCC BAA-594 / HTCC2503 / KCTC 12087)</name>
    <dbReference type="NCBI Taxonomy" id="314260"/>
    <lineage>
        <taxon>Bacteria</taxon>
        <taxon>Pseudomonadati</taxon>
        <taxon>Pseudomonadota</taxon>
        <taxon>Alphaproteobacteria</taxon>
        <taxon>Parvularculales</taxon>
        <taxon>Parvularculaceae</taxon>
        <taxon>Parvularcula</taxon>
    </lineage>
</organism>
<evidence type="ECO:0000313" key="2">
    <source>
        <dbReference type="EMBL" id="ADM09503.1"/>
    </source>
</evidence>
<dbReference type="AlphaFoldDB" id="E0TEC8"/>
<dbReference type="KEGG" id="pbr:PB2503_07187"/>
<evidence type="ECO:0000313" key="3">
    <source>
        <dbReference type="Proteomes" id="UP000001302"/>
    </source>
</evidence>
<dbReference type="EMBL" id="CP002156">
    <property type="protein sequence ID" value="ADM09503.1"/>
    <property type="molecule type" value="Genomic_DNA"/>
</dbReference>
<name>E0TEC8_PARBH</name>
<proteinExistence type="predicted"/>
<sequence>MTELTKPKPRRTNAQRDAAREAADAAVLREVRDAAQVRSDRSAILREARLQQEKDQSV</sequence>
<reference evidence="3" key="1">
    <citation type="submission" date="2010-08" db="EMBL/GenBank/DDBJ databases">
        <title>Genome sequence of Parvularcula bermudensis HTCC2503.</title>
        <authorList>
            <person name="Kang D.-M."/>
            <person name="Oh H.-M."/>
            <person name="Cho J.-C."/>
        </authorList>
    </citation>
    <scope>NUCLEOTIDE SEQUENCE [LARGE SCALE GENOMIC DNA]</scope>
    <source>
        <strain evidence="3">ATCC BAA-594 / HTCC2503 / KCTC 12087</strain>
    </source>
</reference>
<feature type="region of interest" description="Disordered" evidence="1">
    <location>
        <begin position="1"/>
        <end position="21"/>
    </location>
</feature>
<gene>
    <name evidence="2" type="ordered locus">PB2503_07187</name>
</gene>